<feature type="domain" description="EF-hand" evidence="2">
    <location>
        <begin position="40"/>
        <end position="75"/>
    </location>
</feature>
<evidence type="ECO:0000313" key="4">
    <source>
        <dbReference type="Proteomes" id="UP000037460"/>
    </source>
</evidence>
<protein>
    <recommendedName>
        <fullName evidence="2">EF-hand domain-containing protein</fullName>
    </recommendedName>
</protein>
<dbReference type="GO" id="GO:0005509">
    <property type="term" value="F:calcium ion binding"/>
    <property type="evidence" value="ECO:0007669"/>
    <property type="project" value="InterPro"/>
</dbReference>
<keyword evidence="4" id="KW-1185">Reference proteome</keyword>
<evidence type="ECO:0000256" key="1">
    <source>
        <dbReference type="ARBA" id="ARBA00022837"/>
    </source>
</evidence>
<reference evidence="4" key="1">
    <citation type="journal article" date="2015" name="PLoS Genet.">
        <title>Genome Sequence and Transcriptome Analyses of Chrysochromulina tobin: Metabolic Tools for Enhanced Algal Fitness in the Prominent Order Prymnesiales (Haptophyceae).</title>
        <authorList>
            <person name="Hovde B.T."/>
            <person name="Deodato C.R."/>
            <person name="Hunsperger H.M."/>
            <person name="Ryken S.A."/>
            <person name="Yost W."/>
            <person name="Jha R.K."/>
            <person name="Patterson J."/>
            <person name="Monnat R.J. Jr."/>
            <person name="Barlow S.B."/>
            <person name="Starkenburg S.R."/>
            <person name="Cattolico R.A."/>
        </authorList>
    </citation>
    <scope>NUCLEOTIDE SEQUENCE</scope>
    <source>
        <strain evidence="4">CCMP291</strain>
    </source>
</reference>
<sequence length="95" mass="10190">MLKRRLDPDLITSLDKDGGGVDKTEFVVGMLVKLELVGQEDVEPYLKQFAKLDVDGSGVLTSKDLEAAALAMEAKVAEMNTPIEEPSVAGARSRA</sequence>
<dbReference type="SUPFAM" id="SSF47473">
    <property type="entry name" value="EF-hand"/>
    <property type="match status" value="1"/>
</dbReference>
<dbReference type="PROSITE" id="PS00018">
    <property type="entry name" value="EF_HAND_1"/>
    <property type="match status" value="1"/>
</dbReference>
<comment type="caution">
    <text evidence="3">The sequence shown here is derived from an EMBL/GenBank/DDBJ whole genome shotgun (WGS) entry which is preliminary data.</text>
</comment>
<evidence type="ECO:0000259" key="2">
    <source>
        <dbReference type="PROSITE" id="PS50222"/>
    </source>
</evidence>
<organism evidence="3 4">
    <name type="scientific">Chrysochromulina tobinii</name>
    <dbReference type="NCBI Taxonomy" id="1460289"/>
    <lineage>
        <taxon>Eukaryota</taxon>
        <taxon>Haptista</taxon>
        <taxon>Haptophyta</taxon>
        <taxon>Prymnesiophyceae</taxon>
        <taxon>Prymnesiales</taxon>
        <taxon>Chrysochromulinaceae</taxon>
        <taxon>Chrysochromulina</taxon>
    </lineage>
</organism>
<dbReference type="Proteomes" id="UP000037460">
    <property type="component" value="Unassembled WGS sequence"/>
</dbReference>
<accession>A0A0M0JWN3</accession>
<dbReference type="PROSITE" id="PS50222">
    <property type="entry name" value="EF_HAND_2"/>
    <property type="match status" value="1"/>
</dbReference>
<dbReference type="InterPro" id="IPR018247">
    <property type="entry name" value="EF_Hand_1_Ca_BS"/>
</dbReference>
<dbReference type="EMBL" id="JWZX01002114">
    <property type="protein sequence ID" value="KOO30964.1"/>
    <property type="molecule type" value="Genomic_DNA"/>
</dbReference>
<proteinExistence type="predicted"/>
<gene>
    <name evidence="3" type="ORF">Ctob_013863</name>
</gene>
<dbReference type="AlphaFoldDB" id="A0A0M0JWN3"/>
<name>A0A0M0JWN3_9EUKA</name>
<evidence type="ECO:0000313" key="3">
    <source>
        <dbReference type="EMBL" id="KOO30964.1"/>
    </source>
</evidence>
<dbReference type="Gene3D" id="1.10.238.10">
    <property type="entry name" value="EF-hand"/>
    <property type="match status" value="1"/>
</dbReference>
<dbReference type="InterPro" id="IPR002048">
    <property type="entry name" value="EF_hand_dom"/>
</dbReference>
<keyword evidence="1" id="KW-0106">Calcium</keyword>
<dbReference type="OrthoDB" id="415460at2759"/>
<dbReference type="InterPro" id="IPR011992">
    <property type="entry name" value="EF-hand-dom_pair"/>
</dbReference>